<dbReference type="Proteomes" id="UP000070700">
    <property type="component" value="Unassembled WGS sequence"/>
</dbReference>
<keyword evidence="3" id="KW-1185">Reference proteome</keyword>
<feature type="transmembrane region" description="Helical" evidence="1">
    <location>
        <begin position="12"/>
        <end position="33"/>
    </location>
</feature>
<reference evidence="2 3" key="1">
    <citation type="submission" date="2015-10" db="EMBL/GenBank/DDBJ databases">
        <title>Full genome of DAOMC 229536 Phialocephala scopiformis, a fungal endophyte of spruce producing the potent anti-insectan compound rugulosin.</title>
        <authorList>
            <consortium name="DOE Joint Genome Institute"/>
            <person name="Walker A.K."/>
            <person name="Frasz S.L."/>
            <person name="Seifert K.A."/>
            <person name="Miller J.D."/>
            <person name="Mondo S.J."/>
            <person name="Labutti K."/>
            <person name="Lipzen A."/>
            <person name="Dockter R."/>
            <person name="Kennedy M."/>
            <person name="Grigoriev I.V."/>
            <person name="Spatafora J.W."/>
        </authorList>
    </citation>
    <scope>NUCLEOTIDE SEQUENCE [LARGE SCALE GENOMIC DNA]</scope>
    <source>
        <strain evidence="2 3">CBS 120377</strain>
    </source>
</reference>
<sequence>MGNRFSNLSQNIFGLIALIISVVALLTTVLQVLQQYFSSAEGYRRCHKSVMGLWAKGTHRRLRFNQFRIEVVFETPVIFAASPENKKGPVQGRDVYVIDGTNASYKNTRVLQPKAQRQADNDAKHVHTADDERASWVTLLSTLQEEESESREWDFMQRLTPKSPPRRATPPAPKYKIAVAVQSKTRSWDFIPPSITKPYATSAICHLVELMSMLGLYWKTFDQLNWNLRAEGNGFILTSQHVHGLGVVVVFATTGKSRFQENRVIPCAEIKELSFGTVPNIFENEKYLNQSVENQSLDLVFGSLEDEINTLESLGCQAATLKRWQKDHKHIFSVAFEIVGMLGQVVRIRGSSFRMIPNPTSDQWSKKVGHKASWKVTRLMEVFQSKLLDIINDRKLPGTHRICIIHAQWLKITELDCTNEAELSLEVKEAIHDALDNTTEFLLDLRQLDILSVLVAHVTKVIEILVDPQSPLNTIVLANKENALLDYYFSKIRPEVIDYKEKKGTPVPVPTNAKEKEDREIIWISLIYRMLCWFLLHDFDKQDIKIVPSDLKGSRMPIYIG</sequence>
<dbReference type="InParanoid" id="A0A194XJB7"/>
<evidence type="ECO:0000256" key="1">
    <source>
        <dbReference type="SAM" id="Phobius"/>
    </source>
</evidence>
<protein>
    <recommendedName>
        <fullName evidence="4">Modin</fullName>
    </recommendedName>
</protein>
<name>A0A194XJB7_MOLSC</name>
<accession>A0A194XJB7</accession>
<dbReference type="AlphaFoldDB" id="A0A194XJB7"/>
<dbReference type="RefSeq" id="XP_018074608.1">
    <property type="nucleotide sequence ID" value="XM_018210544.1"/>
</dbReference>
<evidence type="ECO:0008006" key="4">
    <source>
        <dbReference type="Google" id="ProtNLM"/>
    </source>
</evidence>
<gene>
    <name evidence="2" type="ORF">LY89DRAFT_610179</name>
</gene>
<keyword evidence="1" id="KW-0472">Membrane</keyword>
<proteinExistence type="predicted"/>
<organism evidence="2 3">
    <name type="scientific">Mollisia scopiformis</name>
    <name type="common">Conifer needle endophyte fungus</name>
    <name type="synonym">Phialocephala scopiformis</name>
    <dbReference type="NCBI Taxonomy" id="149040"/>
    <lineage>
        <taxon>Eukaryota</taxon>
        <taxon>Fungi</taxon>
        <taxon>Dikarya</taxon>
        <taxon>Ascomycota</taxon>
        <taxon>Pezizomycotina</taxon>
        <taxon>Leotiomycetes</taxon>
        <taxon>Helotiales</taxon>
        <taxon>Mollisiaceae</taxon>
        <taxon>Mollisia</taxon>
    </lineage>
</organism>
<evidence type="ECO:0000313" key="2">
    <source>
        <dbReference type="EMBL" id="KUJ20253.1"/>
    </source>
</evidence>
<dbReference type="KEGG" id="psco:LY89DRAFT_610179"/>
<keyword evidence="1" id="KW-0812">Transmembrane</keyword>
<dbReference type="EMBL" id="KQ947409">
    <property type="protein sequence ID" value="KUJ20253.1"/>
    <property type="molecule type" value="Genomic_DNA"/>
</dbReference>
<dbReference type="OrthoDB" id="5227693at2759"/>
<evidence type="ECO:0000313" key="3">
    <source>
        <dbReference type="Proteomes" id="UP000070700"/>
    </source>
</evidence>
<dbReference type="GeneID" id="28820270"/>
<keyword evidence="1" id="KW-1133">Transmembrane helix</keyword>